<evidence type="ECO:0000313" key="1">
    <source>
        <dbReference type="EMBL" id="EJW03413.1"/>
    </source>
</evidence>
<gene>
    <name evidence="1" type="ORF">EDEG_02270</name>
</gene>
<evidence type="ECO:0000313" key="2">
    <source>
        <dbReference type="Proteomes" id="UP000003163"/>
    </source>
</evidence>
<comment type="caution">
    <text evidence="1">The sequence shown here is derived from an EMBL/GenBank/DDBJ whole genome shotgun (WGS) entry which is preliminary data.</text>
</comment>
<name>J8ZUQ0_EDHAE</name>
<keyword evidence="2" id="KW-1185">Reference proteome</keyword>
<dbReference type="HOGENOM" id="CLU_799324_0_0_1"/>
<organism evidence="1 2">
    <name type="scientific">Edhazardia aedis (strain USNM 41457)</name>
    <name type="common">Microsporidian parasite</name>
    <dbReference type="NCBI Taxonomy" id="1003232"/>
    <lineage>
        <taxon>Eukaryota</taxon>
        <taxon>Fungi</taxon>
        <taxon>Fungi incertae sedis</taxon>
        <taxon>Microsporidia</taxon>
        <taxon>Edhazardia</taxon>
    </lineage>
</organism>
<sequence>MNPDKFENNILQIKAFWLTISLFYPEIIGFVKLLSNDYHSLCNCESTEILNFSVIRRRLSDTSIFQDLSNKAQDIADTILKSYNQKIKESKKGFCTSLEEFLKNCKLLISYECNYWQYDSFHKIFPSLFELEDKTMRYKNLMFQRNVQNNGMTYAFFQFCSTLPNRILTEANKFYYFKICLLHGMLNIPSKENLLDFFALLKYNCAFELNDKFRKQFEYYIDYTLYDLITPQNPTGNVNNIKNPNYLDVKKNIIQYMRNVIFKFDIENILKNIFKKLELIIGVKACRDESKQLNIHIFLKNQKLQHDKLLKKSGKKEEIAVFTNDLDIINSFTVISKVLCLLQYFNE</sequence>
<dbReference type="EMBL" id="AFBI03000038">
    <property type="protein sequence ID" value="EJW03413.1"/>
    <property type="molecule type" value="Genomic_DNA"/>
</dbReference>
<dbReference type="AlphaFoldDB" id="J8ZUQ0"/>
<dbReference type="InParanoid" id="J8ZUQ0"/>
<reference evidence="2" key="2">
    <citation type="submission" date="2015-07" db="EMBL/GenBank/DDBJ databases">
        <title>Contrasting host-pathogen interactions and genome evolution in two generalist and specialist microsporidian pathogens of mosquitoes.</title>
        <authorList>
            <consortium name="The Broad Institute Genomics Platform"/>
            <consortium name="The Broad Institute Genome Sequencing Center for Infectious Disease"/>
            <person name="Cuomo C.A."/>
            <person name="Sanscrainte N.D."/>
            <person name="Goldberg J.M."/>
            <person name="Heiman D."/>
            <person name="Young S."/>
            <person name="Zeng Q."/>
            <person name="Becnel J.J."/>
            <person name="Birren B.W."/>
        </authorList>
    </citation>
    <scope>NUCLEOTIDE SEQUENCE [LARGE SCALE GENOMIC DNA]</scope>
    <source>
        <strain evidence="2">USNM 41457</strain>
    </source>
</reference>
<dbReference type="Proteomes" id="UP000003163">
    <property type="component" value="Unassembled WGS sequence"/>
</dbReference>
<proteinExistence type="predicted"/>
<dbReference type="VEuPathDB" id="MicrosporidiaDB:EDEG_02270"/>
<reference evidence="1 2" key="1">
    <citation type="submission" date="2011-08" db="EMBL/GenBank/DDBJ databases">
        <authorList>
            <person name="Liu Z.J."/>
            <person name="Shi F.L."/>
            <person name="Lu J.Q."/>
            <person name="Li M."/>
            <person name="Wang Z.L."/>
        </authorList>
    </citation>
    <scope>NUCLEOTIDE SEQUENCE [LARGE SCALE GENOMIC DNA]</scope>
    <source>
        <strain evidence="1 2">USNM 41457</strain>
    </source>
</reference>
<protein>
    <submittedName>
        <fullName evidence="1">Uncharacterized protein</fullName>
    </submittedName>
</protein>
<accession>J8ZUQ0</accession>